<dbReference type="PROSITE" id="PS00636">
    <property type="entry name" value="DNAJ_1"/>
    <property type="match status" value="1"/>
</dbReference>
<dbReference type="Gene3D" id="1.10.287.110">
    <property type="entry name" value="DnaJ domain"/>
    <property type="match status" value="1"/>
</dbReference>
<accession>A0A6I9TVP4</accession>
<organism evidence="3 4">
    <name type="scientific">Sesamum indicum</name>
    <name type="common">Oriental sesame</name>
    <name type="synonym">Sesamum orientale</name>
    <dbReference type="NCBI Taxonomy" id="4182"/>
    <lineage>
        <taxon>Eukaryota</taxon>
        <taxon>Viridiplantae</taxon>
        <taxon>Streptophyta</taxon>
        <taxon>Embryophyta</taxon>
        <taxon>Tracheophyta</taxon>
        <taxon>Spermatophyta</taxon>
        <taxon>Magnoliopsida</taxon>
        <taxon>eudicotyledons</taxon>
        <taxon>Gunneridae</taxon>
        <taxon>Pentapetalae</taxon>
        <taxon>asterids</taxon>
        <taxon>lamiids</taxon>
        <taxon>Lamiales</taxon>
        <taxon>Pedaliaceae</taxon>
        <taxon>Sesamum</taxon>
    </lineage>
</organism>
<reference evidence="4" key="1">
    <citation type="submission" date="2025-08" db="UniProtKB">
        <authorList>
            <consortium name="RefSeq"/>
        </authorList>
    </citation>
    <scope>IDENTIFICATION</scope>
</reference>
<gene>
    <name evidence="4" type="primary">LOC105170911</name>
</gene>
<sequence length="1304" mass="143567">MSPAFVDSGAPAPCTNGQIFYPHFNSSHNIDENISAFTSFPNRMDPNFGFGSPSLGPSKPAAGLSRPPRLAKLRKPLVGHRPNLFRPVSQMDVGQGLGGSGVESASSDPGLGTSKPASESSQQNVGRGFVFGSNDASKNNLFSETLVNNNAETSKVVDDMRRLRIETEKAYTNSMNVKNGGSSSAGGDMHLSGKEHGLRGVDESVVSELPDEMRRLYIESEHFSKLYGGNVEELPNKMKKLNMKDSEHCGSKNLGFGNEKVDNVSSGDKNGLMFRKDTGIADEPMNLNVTSAAGDSSDHLKTKPSLASGAETMHGMQAKNLGDGNLHNTSRSFNSGFTFQAGGESKNSGTHLSSNNENNSTSLPVFTSSGIRFKPVGSVSEMPSVDRVDKKVDFSFTSKLDSMAAEHVEFKTPDPKAHSVFGLNRKVETKRESTKDSGLRKKKGKWKKPAQVPLKFQQDFFFQENLQEKAESPEQYSPMDLSPYEETLANNSFSRETSVASEESSHYDENNSSSAAYPNVLSDIADEVLIAATADLHINERDVKGNERKDEESVYCMKEGISVEIPYEDAASGAETESFKSATDELDYSTDSFVTAADIEGSFSSKIERQNSDGGTRFKYDTSLADTAQSSFTFSASSSSLGESPAPMRVLKKKNRGKLCQDSYSSTPSVKISHVASHLPSLQVAGSSLSSPEQGLIGNFSTVLNQRRDESEQDGPATKQDIAQAVSIASQESCEKWRLRGNQAYAKGEFSKAEDCYTQGINCISQNEASRSCLRALMLCYSNRAATRMSLGRFREALEDCIRASAIDPNFLKVQVRAASCYLALGEVENATPHFMKCLQGGSDVCVDRKLMVEASEGLEKAKKVAECMKQAAELLERRTSSDIDIAISVISDGLTISSYSEKLLQMKVNALLMLKKYEELIHFCEHILGSVESNFLMLGADSHPVELHRFDLKRAPSFKVWCSSLILKSYFYLGKLEDAIVFLNKQEESVSLVECESQNLESLIPLIGVIRELLHHKAAGNEAYKSGKHAEAVEHYTAAISCSVESRPFSAICFCNRAAAYRAMGQILDAIADCCLAIALDGSYYKALSRRASLYEMIRDYGQAVADLQKLVSLLTKEVDKKMNQSGPSDKMDCVTELRQARMKLSEMEEACRNEIPLNMYLILGVDPSASASDIKKAYRKAALKYHPDKAGQSLVRNENPDDGIWKEIADEVHKDADRLFKMIGEAYAVLSDPTKRSQYDLEEEMRNVPNRGNTNMSNSKIFSDFHNYSYDRSGSRRQWQDFRRSYANTGKGPERNQYNWYS</sequence>
<dbReference type="InterPro" id="IPR036869">
    <property type="entry name" value="J_dom_sf"/>
</dbReference>
<feature type="compositionally biased region" description="Polar residues" evidence="1">
    <location>
        <begin position="326"/>
        <end position="338"/>
    </location>
</feature>
<feature type="region of interest" description="Disordered" evidence="1">
    <location>
        <begin position="324"/>
        <end position="361"/>
    </location>
</feature>
<keyword evidence="3" id="KW-1185">Reference proteome</keyword>
<dbReference type="PANTHER" id="PTHR45181">
    <property type="entry name" value="HEAT SHOCK PROTEIN DNAJ WITH TETRATRICOPEPTIDE REPEAT-CONTAINING PROTEIN"/>
    <property type="match status" value="1"/>
</dbReference>
<dbReference type="Proteomes" id="UP000504604">
    <property type="component" value="Linkage group LG9"/>
</dbReference>
<dbReference type="InParanoid" id="A0A6I9TVP4"/>
<dbReference type="OrthoDB" id="10250354at2759"/>
<dbReference type="SMART" id="SM00028">
    <property type="entry name" value="TPR"/>
    <property type="match status" value="6"/>
</dbReference>
<proteinExistence type="predicted"/>
<protein>
    <submittedName>
        <fullName evidence="4">Uncharacterized protein LOC105170911</fullName>
    </submittedName>
</protein>
<evidence type="ECO:0000313" key="4">
    <source>
        <dbReference type="RefSeq" id="XP_011090144.1"/>
    </source>
</evidence>
<evidence type="ECO:0000259" key="2">
    <source>
        <dbReference type="PROSITE" id="PS50076"/>
    </source>
</evidence>
<dbReference type="KEGG" id="sind:105170911"/>
<evidence type="ECO:0000256" key="1">
    <source>
        <dbReference type="SAM" id="MobiDB-lite"/>
    </source>
</evidence>
<dbReference type="GeneID" id="105170911"/>
<dbReference type="SUPFAM" id="SSF46565">
    <property type="entry name" value="Chaperone J-domain"/>
    <property type="match status" value="1"/>
</dbReference>
<dbReference type="PRINTS" id="PR00625">
    <property type="entry name" value="JDOMAIN"/>
</dbReference>
<dbReference type="PROSITE" id="PS50076">
    <property type="entry name" value="DNAJ_2"/>
    <property type="match status" value="1"/>
</dbReference>
<dbReference type="SMART" id="SM00271">
    <property type="entry name" value="DnaJ"/>
    <property type="match status" value="1"/>
</dbReference>
<dbReference type="CDD" id="cd06257">
    <property type="entry name" value="DnaJ"/>
    <property type="match status" value="1"/>
</dbReference>
<name>A0A6I9TVP4_SESIN</name>
<dbReference type="InterPro" id="IPR018253">
    <property type="entry name" value="DnaJ_domain_CS"/>
</dbReference>
<feature type="region of interest" description="Disordered" evidence="1">
    <location>
        <begin position="81"/>
        <end position="130"/>
    </location>
</feature>
<dbReference type="FunCoup" id="A0A6I9TVP4">
    <property type="interactions" value="1592"/>
</dbReference>
<feature type="compositionally biased region" description="Polar residues" evidence="1">
    <location>
        <begin position="115"/>
        <end position="125"/>
    </location>
</feature>
<dbReference type="InterPro" id="IPR001623">
    <property type="entry name" value="DnaJ_domain"/>
</dbReference>
<evidence type="ECO:0000313" key="3">
    <source>
        <dbReference type="Proteomes" id="UP000504604"/>
    </source>
</evidence>
<feature type="region of interest" description="Disordered" evidence="1">
    <location>
        <begin position="490"/>
        <end position="513"/>
    </location>
</feature>
<feature type="domain" description="J" evidence="2">
    <location>
        <begin position="1160"/>
        <end position="1245"/>
    </location>
</feature>
<dbReference type="InterPro" id="IPR011990">
    <property type="entry name" value="TPR-like_helical_dom_sf"/>
</dbReference>
<dbReference type="SUPFAM" id="SSF48452">
    <property type="entry name" value="TPR-like"/>
    <property type="match status" value="2"/>
</dbReference>
<dbReference type="Pfam" id="PF00226">
    <property type="entry name" value="DnaJ"/>
    <property type="match status" value="1"/>
</dbReference>
<dbReference type="RefSeq" id="XP_011090144.1">
    <property type="nucleotide sequence ID" value="XM_011091842.2"/>
</dbReference>
<dbReference type="PANTHER" id="PTHR45181:SF4">
    <property type="entry name" value="HEAT SHOCK PROTEIN DNAJ WITH TETRATRICOPEPTIDE REPEAT-CONTAINING PROTEIN"/>
    <property type="match status" value="1"/>
</dbReference>
<feature type="compositionally biased region" description="Polar residues" evidence="1">
    <location>
        <begin position="490"/>
        <end position="502"/>
    </location>
</feature>
<dbReference type="Gene3D" id="1.25.40.10">
    <property type="entry name" value="Tetratricopeptide repeat domain"/>
    <property type="match status" value="2"/>
</dbReference>
<dbReference type="InterPro" id="IPR019734">
    <property type="entry name" value="TPR_rpt"/>
</dbReference>